<evidence type="ECO:0000313" key="2">
    <source>
        <dbReference type="EMBL" id="CAH0722187.1"/>
    </source>
</evidence>
<protein>
    <recommendedName>
        <fullName evidence="1">BTB domain-containing protein</fullName>
    </recommendedName>
</protein>
<organism evidence="2 3">
    <name type="scientific">Brenthis ino</name>
    <name type="common">lesser marbled fritillary</name>
    <dbReference type="NCBI Taxonomy" id="405034"/>
    <lineage>
        <taxon>Eukaryota</taxon>
        <taxon>Metazoa</taxon>
        <taxon>Ecdysozoa</taxon>
        <taxon>Arthropoda</taxon>
        <taxon>Hexapoda</taxon>
        <taxon>Insecta</taxon>
        <taxon>Pterygota</taxon>
        <taxon>Neoptera</taxon>
        <taxon>Endopterygota</taxon>
        <taxon>Lepidoptera</taxon>
        <taxon>Glossata</taxon>
        <taxon>Ditrysia</taxon>
        <taxon>Papilionoidea</taxon>
        <taxon>Nymphalidae</taxon>
        <taxon>Heliconiinae</taxon>
        <taxon>Argynnini</taxon>
        <taxon>Brenthis</taxon>
    </lineage>
</organism>
<gene>
    <name evidence="2" type="ORF">BINO364_LOCUS8190</name>
</gene>
<dbReference type="CDD" id="cd14733">
    <property type="entry name" value="BACK"/>
    <property type="match status" value="1"/>
</dbReference>
<dbReference type="InterPro" id="IPR000210">
    <property type="entry name" value="BTB/POZ_dom"/>
</dbReference>
<dbReference type="CDD" id="cd18186">
    <property type="entry name" value="BTB_POZ_ZBTB_KLHL-like"/>
    <property type="match status" value="1"/>
</dbReference>
<dbReference type="EMBL" id="OV170223">
    <property type="protein sequence ID" value="CAH0722187.1"/>
    <property type="molecule type" value="Genomic_DNA"/>
</dbReference>
<dbReference type="Proteomes" id="UP000838878">
    <property type="component" value="Chromosome 3"/>
</dbReference>
<reference evidence="2" key="1">
    <citation type="submission" date="2021-12" db="EMBL/GenBank/DDBJ databases">
        <authorList>
            <person name="Martin H S."/>
        </authorList>
    </citation>
    <scope>NUCLEOTIDE SEQUENCE</scope>
</reference>
<keyword evidence="3" id="KW-1185">Reference proteome</keyword>
<feature type="non-terminal residue" evidence="2">
    <location>
        <position position="354"/>
    </location>
</feature>
<name>A0A8J9VZA8_9NEOP</name>
<proteinExistence type="predicted"/>
<dbReference type="PROSITE" id="PS50097">
    <property type="entry name" value="BTB"/>
    <property type="match status" value="1"/>
</dbReference>
<dbReference type="SUPFAM" id="SSF54695">
    <property type="entry name" value="POZ domain"/>
    <property type="match status" value="1"/>
</dbReference>
<evidence type="ECO:0000313" key="3">
    <source>
        <dbReference type="Proteomes" id="UP000838878"/>
    </source>
</evidence>
<feature type="domain" description="BTB" evidence="1">
    <location>
        <begin position="199"/>
        <end position="258"/>
    </location>
</feature>
<dbReference type="InterPro" id="IPR011333">
    <property type="entry name" value="SKP1/BTB/POZ_sf"/>
</dbReference>
<dbReference type="OrthoDB" id="2311693at2759"/>
<dbReference type="AlphaFoldDB" id="A0A8J9VZA8"/>
<dbReference type="PANTHER" id="PTHR24413">
    <property type="entry name" value="SPECKLE-TYPE POZ PROTEIN"/>
    <property type="match status" value="1"/>
</dbReference>
<sequence length="354" mass="41248">MDLKTFLMDDESAMEILKEYPYEFDPSIVSGLNQCESSDARKLCIFDIGDKLKKSNKYDIGGTYTNGEPDLSFYFTTSVFNSERYILNLFVCHRNIDSFRIKISDVHSITNKIKENGQKPNSSLVYPGTLKSKLYTSSEIDESHYIRSFQFSKTDLNDVHTLYVPIEIEFNIKPTIEKEVLTWIKENHNFKIFNVMENTDFTLISSSGKKYDTHKLLLAMRSSVLRDKIRNSQTNLMTLKIDDDEMSLLLEFLYTDTICDIDNKDWDQILKLIEMFHIDGLVKLIQVPMRERICVDNAIHIATLSEKYKLYDIQRNVTDFIMKHPEVLETESWNNLNDVVITKKLLKGICKNSK</sequence>
<evidence type="ECO:0000259" key="1">
    <source>
        <dbReference type="PROSITE" id="PS50097"/>
    </source>
</evidence>
<accession>A0A8J9VZA8</accession>
<dbReference type="SMART" id="SM00225">
    <property type="entry name" value="BTB"/>
    <property type="match status" value="1"/>
</dbReference>
<dbReference type="Pfam" id="PF00651">
    <property type="entry name" value="BTB"/>
    <property type="match status" value="1"/>
</dbReference>
<dbReference type="Gene3D" id="3.30.710.10">
    <property type="entry name" value="Potassium Channel Kv1.1, Chain A"/>
    <property type="match status" value="1"/>
</dbReference>